<gene>
    <name evidence="1" type="ORF">EJF14_60079</name>
</gene>
<reference evidence="2" key="1">
    <citation type="journal article" date="2019" name="MBio">
        <title>Comparative genomics for the elucidation of multidrug resistance (MDR) in Candida lusitaniae.</title>
        <authorList>
            <person name="Kannan A."/>
            <person name="Asner S.A."/>
            <person name="Trachsel E."/>
            <person name="Kelly S."/>
            <person name="Parker J."/>
            <person name="Sanglard D."/>
        </authorList>
    </citation>
    <scope>NUCLEOTIDE SEQUENCE [LARGE SCALE GENOMIC DNA]</scope>
    <source>
        <strain evidence="2">P1</strain>
    </source>
</reference>
<organism evidence="1 2">
    <name type="scientific">Clavispora lusitaniae</name>
    <name type="common">Candida lusitaniae</name>
    <dbReference type="NCBI Taxonomy" id="36911"/>
    <lineage>
        <taxon>Eukaryota</taxon>
        <taxon>Fungi</taxon>
        <taxon>Dikarya</taxon>
        <taxon>Ascomycota</taxon>
        <taxon>Saccharomycotina</taxon>
        <taxon>Pichiomycetes</taxon>
        <taxon>Metschnikowiaceae</taxon>
        <taxon>Clavispora</taxon>
    </lineage>
</organism>
<dbReference type="Proteomes" id="UP000326582">
    <property type="component" value="Chromosome 6"/>
</dbReference>
<keyword evidence="2" id="KW-1185">Reference proteome</keyword>
<protein>
    <submittedName>
        <fullName evidence="1">Ssh1 complex subunit</fullName>
    </submittedName>
</protein>
<evidence type="ECO:0000313" key="2">
    <source>
        <dbReference type="Proteomes" id="UP000326582"/>
    </source>
</evidence>
<accession>A0ACD0WPX4</accession>
<dbReference type="EMBL" id="CP038489">
    <property type="protein sequence ID" value="QFZ29569.1"/>
    <property type="molecule type" value="Genomic_DNA"/>
</dbReference>
<name>A0ACD0WPX4_CLALS</name>
<sequence>MYVQTARKPRSELLTAVRLLDLVKVFSPVLPEIEFPDEKISLDEKVIFTIGAGLLFILSHLPIYGLIKDAPLKMTDPFPALRPLYAMEQGTLLELGLLPVITAAFVWQIAAGLRMVKVNLSYSQERELFQSAQKLTSFTLAVVFGVALVFSGYYEPVVRGAGSAVSWTTYVLILTQIVGWNFLLTLIVEVIDKGYGFGSGIVCLLSLNAATRLVRDVVGLEMVSTVPGGKPETYGVAVYLIKALFSFDLTTIKNAVIGVFSRAGFPTIGQVILALVTGLATIVLQNFRVELPIRSNKARGTANVFPIRLLYTGALPVLFAFTVLANAQVTLHFASVFVEPFYPLVAHLFESRSETGKVVSGLAFYISAPASFTESLLSPIRGVVYTSLILVLSAVFGRFWSGISGSAPKDIAQTFKDQGIVIAGRRDVSVTKELAKIIPVASQTGAVVLAALALVGEMTGSRGRTVALTVGVCGAFSVLEDFMTDYQQSGGASQIMSSLGGYQ</sequence>
<proteinExistence type="predicted"/>
<evidence type="ECO:0000313" key="1">
    <source>
        <dbReference type="EMBL" id="QFZ29569.1"/>
    </source>
</evidence>